<sequence>MGGWTDESREVKGCRRGGDHLSPPPGRKLSCHLSPRHTNRGTSMWLQKLHGCNQSLLKPPQWLSGDITSITPLTVRTRREKAVIAASVNYNWSHVISICHSPPHSRHGHVS</sequence>
<dbReference type="EMBL" id="CADEAL010004478">
    <property type="protein sequence ID" value="CAB1460442.1"/>
    <property type="molecule type" value="Genomic_DNA"/>
</dbReference>
<evidence type="ECO:0000256" key="1">
    <source>
        <dbReference type="SAM" id="MobiDB-lite"/>
    </source>
</evidence>
<keyword evidence="3" id="KW-1185">Reference proteome</keyword>
<comment type="caution">
    <text evidence="2">The sequence shown here is derived from an EMBL/GenBank/DDBJ whole genome shotgun (WGS) entry which is preliminary data.</text>
</comment>
<proteinExistence type="predicted"/>
<name>A0A9N7ZEN2_PLEPL</name>
<organism evidence="2 3">
    <name type="scientific">Pleuronectes platessa</name>
    <name type="common">European plaice</name>
    <dbReference type="NCBI Taxonomy" id="8262"/>
    <lineage>
        <taxon>Eukaryota</taxon>
        <taxon>Metazoa</taxon>
        <taxon>Chordata</taxon>
        <taxon>Craniata</taxon>
        <taxon>Vertebrata</taxon>
        <taxon>Euteleostomi</taxon>
        <taxon>Actinopterygii</taxon>
        <taxon>Neopterygii</taxon>
        <taxon>Teleostei</taxon>
        <taxon>Neoteleostei</taxon>
        <taxon>Acanthomorphata</taxon>
        <taxon>Carangaria</taxon>
        <taxon>Pleuronectiformes</taxon>
        <taxon>Pleuronectoidei</taxon>
        <taxon>Pleuronectidae</taxon>
        <taxon>Pleuronectes</taxon>
    </lineage>
</organism>
<dbReference type="Proteomes" id="UP001153269">
    <property type="component" value="Unassembled WGS sequence"/>
</dbReference>
<accession>A0A9N7ZEN2</accession>
<feature type="compositionally biased region" description="Basic and acidic residues" evidence="1">
    <location>
        <begin position="1"/>
        <end position="19"/>
    </location>
</feature>
<dbReference type="AlphaFoldDB" id="A0A9N7ZEN2"/>
<reference evidence="2" key="1">
    <citation type="submission" date="2020-03" db="EMBL/GenBank/DDBJ databases">
        <authorList>
            <person name="Weist P."/>
        </authorList>
    </citation>
    <scope>NUCLEOTIDE SEQUENCE</scope>
</reference>
<evidence type="ECO:0000313" key="3">
    <source>
        <dbReference type="Proteomes" id="UP001153269"/>
    </source>
</evidence>
<protein>
    <submittedName>
        <fullName evidence="2">Uncharacterized protein</fullName>
    </submittedName>
</protein>
<evidence type="ECO:0000313" key="2">
    <source>
        <dbReference type="EMBL" id="CAB1460442.1"/>
    </source>
</evidence>
<feature type="region of interest" description="Disordered" evidence="1">
    <location>
        <begin position="1"/>
        <end position="34"/>
    </location>
</feature>
<gene>
    <name evidence="2" type="ORF">PLEPLA_LOCUS48293</name>
</gene>